<dbReference type="InterPro" id="IPR027417">
    <property type="entry name" value="P-loop_NTPase"/>
</dbReference>
<dbReference type="SUPFAM" id="SSF52540">
    <property type="entry name" value="P-loop containing nucleoside triphosphate hydrolases"/>
    <property type="match status" value="1"/>
</dbReference>
<evidence type="ECO:0000313" key="6">
    <source>
        <dbReference type="Proteomes" id="UP000324927"/>
    </source>
</evidence>
<sequence length="249" mass="26903">MALEARGVTIRFGGVVAVNGLDLDVRQGEIVALIGPNGAGKTTFINCVSGAYVPQSGRVTWKGGDILGLTPNALGQRGVSRTFQNVASLHDLTVLDIVRLGRSLGRGRTERRSLGLFTTRDPLAEELTETLLAPLGLADARHRPIQMLSYGHRKAVDLARAIAAEPELLLLDEPVAGLSSREAHELADVIRGVRERHGCTILMVEHKMDVVNRTCDRIVVMAAGSRIFDGSSDEVQVDPEVRRVYLGEP</sequence>
<reference evidence="5 6" key="1">
    <citation type="submission" date="2019-08" db="EMBL/GenBank/DDBJ databases">
        <authorList>
            <person name="Grouzdev D."/>
            <person name="Tikhonova E."/>
            <person name="Kravchenko I."/>
        </authorList>
    </citation>
    <scope>NUCLEOTIDE SEQUENCE [LARGE SCALE GENOMIC DNA]</scope>
    <source>
        <strain evidence="5 6">59b</strain>
    </source>
</reference>
<feature type="domain" description="ABC transporter" evidence="4">
    <location>
        <begin position="3"/>
        <end position="248"/>
    </location>
</feature>
<name>A0A5A9GNY6_AZOLI</name>
<dbReference type="Pfam" id="PF00005">
    <property type="entry name" value="ABC_tran"/>
    <property type="match status" value="1"/>
</dbReference>
<dbReference type="PANTHER" id="PTHR45772:SF9">
    <property type="entry name" value="CONSERVED COMPONENT OF ABC TRANSPORTER FOR NATURAL AMINO ACIDS"/>
    <property type="match status" value="1"/>
</dbReference>
<dbReference type="AlphaFoldDB" id="A0A5A9GNY6"/>
<dbReference type="InterPro" id="IPR032823">
    <property type="entry name" value="BCA_ABC_TP_C"/>
</dbReference>
<dbReference type="RefSeq" id="WP_149231503.1">
    <property type="nucleotide sequence ID" value="NZ_JALJXJ010000005.1"/>
</dbReference>
<evidence type="ECO:0000313" key="5">
    <source>
        <dbReference type="EMBL" id="KAA0596107.1"/>
    </source>
</evidence>
<evidence type="ECO:0000259" key="4">
    <source>
        <dbReference type="PROSITE" id="PS50893"/>
    </source>
</evidence>
<keyword evidence="2" id="KW-0547">Nucleotide-binding</keyword>
<dbReference type="CDD" id="cd03219">
    <property type="entry name" value="ABC_Mj1267_LivG_branched"/>
    <property type="match status" value="1"/>
</dbReference>
<organism evidence="5 6">
    <name type="scientific">Azospirillum lipoferum</name>
    <dbReference type="NCBI Taxonomy" id="193"/>
    <lineage>
        <taxon>Bacteria</taxon>
        <taxon>Pseudomonadati</taxon>
        <taxon>Pseudomonadota</taxon>
        <taxon>Alphaproteobacteria</taxon>
        <taxon>Rhodospirillales</taxon>
        <taxon>Azospirillaceae</taxon>
        <taxon>Azospirillum</taxon>
    </lineage>
</organism>
<dbReference type="PANTHER" id="PTHR45772">
    <property type="entry name" value="CONSERVED COMPONENT OF ABC TRANSPORTER FOR NATURAL AMINO ACIDS-RELATED"/>
    <property type="match status" value="1"/>
</dbReference>
<accession>A0A5A9GNY6</accession>
<protein>
    <submittedName>
        <fullName evidence="5">ABC transporter ATP-binding protein</fullName>
    </submittedName>
</protein>
<dbReference type="EMBL" id="VTTN01000004">
    <property type="protein sequence ID" value="KAA0596107.1"/>
    <property type="molecule type" value="Genomic_DNA"/>
</dbReference>
<dbReference type="InterPro" id="IPR003593">
    <property type="entry name" value="AAA+_ATPase"/>
</dbReference>
<dbReference type="OrthoDB" id="9779872at2"/>
<dbReference type="InterPro" id="IPR003439">
    <property type="entry name" value="ABC_transporter-like_ATP-bd"/>
</dbReference>
<dbReference type="PROSITE" id="PS50893">
    <property type="entry name" value="ABC_TRANSPORTER_2"/>
    <property type="match status" value="1"/>
</dbReference>
<proteinExistence type="predicted"/>
<keyword evidence="3 5" id="KW-0067">ATP-binding</keyword>
<evidence type="ECO:0000256" key="2">
    <source>
        <dbReference type="ARBA" id="ARBA00022741"/>
    </source>
</evidence>
<keyword evidence="1" id="KW-0813">Transport</keyword>
<dbReference type="FunFam" id="3.40.50.300:FF:000421">
    <property type="entry name" value="Branched-chain amino acid ABC transporter ATP-binding protein"/>
    <property type="match status" value="1"/>
</dbReference>
<dbReference type="Proteomes" id="UP000324927">
    <property type="component" value="Unassembled WGS sequence"/>
</dbReference>
<comment type="caution">
    <text evidence="5">The sequence shown here is derived from an EMBL/GenBank/DDBJ whole genome shotgun (WGS) entry which is preliminary data.</text>
</comment>
<gene>
    <name evidence="5" type="ORF">FZ942_13095</name>
</gene>
<dbReference type="SMART" id="SM00382">
    <property type="entry name" value="AAA"/>
    <property type="match status" value="1"/>
</dbReference>
<dbReference type="InterPro" id="IPR051120">
    <property type="entry name" value="ABC_AA/LPS_Transport"/>
</dbReference>
<dbReference type="GO" id="GO:0005524">
    <property type="term" value="F:ATP binding"/>
    <property type="evidence" value="ECO:0007669"/>
    <property type="project" value="UniProtKB-KW"/>
</dbReference>
<evidence type="ECO:0000256" key="3">
    <source>
        <dbReference type="ARBA" id="ARBA00022840"/>
    </source>
</evidence>
<evidence type="ECO:0000256" key="1">
    <source>
        <dbReference type="ARBA" id="ARBA00022448"/>
    </source>
</evidence>
<dbReference type="Pfam" id="PF12399">
    <property type="entry name" value="BCA_ABC_TP_C"/>
    <property type="match status" value="1"/>
</dbReference>
<dbReference type="Gene3D" id="3.40.50.300">
    <property type="entry name" value="P-loop containing nucleotide triphosphate hydrolases"/>
    <property type="match status" value="1"/>
</dbReference>
<keyword evidence="6" id="KW-1185">Reference proteome</keyword>
<dbReference type="GO" id="GO:0005886">
    <property type="term" value="C:plasma membrane"/>
    <property type="evidence" value="ECO:0007669"/>
    <property type="project" value="TreeGrafter"/>
</dbReference>
<dbReference type="GO" id="GO:0016887">
    <property type="term" value="F:ATP hydrolysis activity"/>
    <property type="evidence" value="ECO:0007669"/>
    <property type="project" value="InterPro"/>
</dbReference>